<protein>
    <submittedName>
        <fullName evidence="1">Uncharacterized protein</fullName>
    </submittedName>
</protein>
<reference evidence="1 2" key="1">
    <citation type="submission" date="2017-05" db="EMBL/GenBank/DDBJ databases">
        <title>Genome Analysis of Maritalea myrionectae HL2708#5.</title>
        <authorList>
            <consortium name="Cotde Inc.-PKNU"/>
            <person name="Jang D."/>
            <person name="Oh H.-M."/>
        </authorList>
    </citation>
    <scope>NUCLEOTIDE SEQUENCE [LARGE SCALE GENOMIC DNA]</scope>
    <source>
        <strain evidence="1 2">HL2708#5</strain>
    </source>
</reference>
<accession>A0A2R4MBM9</accession>
<dbReference type="KEGG" id="mmyr:MXMO3_00906"/>
<keyword evidence="2" id="KW-1185">Reference proteome</keyword>
<evidence type="ECO:0000313" key="1">
    <source>
        <dbReference type="EMBL" id="AVX03438.1"/>
    </source>
</evidence>
<organism evidence="1 2">
    <name type="scientific">Maritalea myrionectae</name>
    <dbReference type="NCBI Taxonomy" id="454601"/>
    <lineage>
        <taxon>Bacteria</taxon>
        <taxon>Pseudomonadati</taxon>
        <taxon>Pseudomonadota</taxon>
        <taxon>Alphaproteobacteria</taxon>
        <taxon>Hyphomicrobiales</taxon>
        <taxon>Devosiaceae</taxon>
        <taxon>Maritalea</taxon>
    </lineage>
</organism>
<dbReference type="Gene3D" id="3.40.50.300">
    <property type="entry name" value="P-loop containing nucleotide triphosphate hydrolases"/>
    <property type="match status" value="1"/>
</dbReference>
<evidence type="ECO:0000313" key="2">
    <source>
        <dbReference type="Proteomes" id="UP000258927"/>
    </source>
</evidence>
<proteinExistence type="predicted"/>
<dbReference type="InterPro" id="IPR027417">
    <property type="entry name" value="P-loop_NTPase"/>
</dbReference>
<dbReference type="SUPFAM" id="SSF52540">
    <property type="entry name" value="P-loop containing nucleoside triphosphate hydrolases"/>
    <property type="match status" value="1"/>
</dbReference>
<gene>
    <name evidence="1" type="ORF">MXMO3_00906</name>
</gene>
<dbReference type="EMBL" id="CP021330">
    <property type="protein sequence ID" value="AVX03438.1"/>
    <property type="molecule type" value="Genomic_DNA"/>
</dbReference>
<dbReference type="RefSeq" id="WP_162889131.1">
    <property type="nucleotide sequence ID" value="NZ_CP021330.1"/>
</dbReference>
<sequence length="428" mass="46818">MSENNFAARDVFTPNDTPTVTYVGRDDLDLESNLKQYCELPKMVVSISGPSKSGKTVLINKVLQEGNIIPVIGSGITSPDEIWTRALGWMETPTSVTTTKASTTTVYGSTKAGGEVGIPLVAKGKGEAVAGASKNWNTGSSETIEDGGLPRVIKEIAHSDFVIFLDDFHYIDETHREEIGRQIKVASDNGVKIITASVPHRTDDVVRSNPELRGRVAAVDVGHWDTRHLRMIARQGFSALNVDLPPQVENVLCDEAIGSPQLMQTICFCLCQVLNVESTLNEHKRLDVTDENIAEALLRTSHFTDFSKMLAALHAGPRTRGQERKEHSLIDGSNGDVYRAALIAMCSDPVRVTFPYDEMMNRIKAACVYDSPVGSSVTSCLEQMQIISENLQPGSPVLVWDGDNLDITDPYFAFFLRSSEKLSKLSTG</sequence>
<dbReference type="Proteomes" id="UP000258927">
    <property type="component" value="Chromosome"/>
</dbReference>
<name>A0A2R4MBM9_9HYPH</name>
<dbReference type="AlphaFoldDB" id="A0A2R4MBM9"/>